<dbReference type="Pfam" id="PF13399">
    <property type="entry name" value="LytR_C"/>
    <property type="match status" value="1"/>
</dbReference>
<dbReference type="PANTHER" id="PTHR33392:SF6">
    <property type="entry name" value="POLYISOPRENYL-TEICHOIC ACID--PEPTIDOGLYCAN TEICHOIC ACID TRANSFERASE TAGU"/>
    <property type="match status" value="1"/>
</dbReference>
<dbReference type="EMBL" id="JBEZAE010000048">
    <property type="protein sequence ID" value="MEU7075824.1"/>
    <property type="molecule type" value="Genomic_DNA"/>
</dbReference>
<feature type="compositionally biased region" description="Gly residues" evidence="2">
    <location>
        <begin position="31"/>
        <end position="41"/>
    </location>
</feature>
<protein>
    <submittedName>
        <fullName evidence="6">LCP family protein</fullName>
    </submittedName>
</protein>
<keyword evidence="3" id="KW-0472">Membrane</keyword>
<organism evidence="6 7">
    <name type="scientific">Streptomyces narbonensis</name>
    <dbReference type="NCBI Taxonomy" id="67333"/>
    <lineage>
        <taxon>Bacteria</taxon>
        <taxon>Bacillati</taxon>
        <taxon>Actinomycetota</taxon>
        <taxon>Actinomycetes</taxon>
        <taxon>Kitasatosporales</taxon>
        <taxon>Streptomycetaceae</taxon>
        <taxon>Streptomyces</taxon>
    </lineage>
</organism>
<evidence type="ECO:0000313" key="6">
    <source>
        <dbReference type="EMBL" id="MEU7075824.1"/>
    </source>
</evidence>
<dbReference type="Gene3D" id="3.30.70.2390">
    <property type="match status" value="1"/>
</dbReference>
<feature type="domain" description="Cell envelope-related transcriptional attenuator" evidence="4">
    <location>
        <begin position="184"/>
        <end position="344"/>
    </location>
</feature>
<gene>
    <name evidence="6" type="ORF">AB0A88_37750</name>
</gene>
<feature type="region of interest" description="Disordered" evidence="2">
    <location>
        <begin position="432"/>
        <end position="462"/>
    </location>
</feature>
<feature type="compositionally biased region" description="Low complexity" evidence="2">
    <location>
        <begin position="445"/>
        <end position="456"/>
    </location>
</feature>
<name>A0ABV3CM17_9ACTN</name>
<feature type="compositionally biased region" description="Basic and acidic residues" evidence="2">
    <location>
        <begin position="8"/>
        <end position="28"/>
    </location>
</feature>
<evidence type="ECO:0000259" key="5">
    <source>
        <dbReference type="Pfam" id="PF13399"/>
    </source>
</evidence>
<dbReference type="InterPro" id="IPR004474">
    <property type="entry name" value="LytR_CpsA_psr"/>
</dbReference>
<dbReference type="RefSeq" id="WP_358478304.1">
    <property type="nucleotide sequence ID" value="NZ_JBEZAE010000048.1"/>
</dbReference>
<dbReference type="Proteomes" id="UP001551329">
    <property type="component" value="Unassembled WGS sequence"/>
</dbReference>
<feature type="domain" description="LytR/CpsA/Psr regulator C-terminal" evidence="5">
    <location>
        <begin position="463"/>
        <end position="556"/>
    </location>
</feature>
<evidence type="ECO:0000256" key="1">
    <source>
        <dbReference type="ARBA" id="ARBA00006068"/>
    </source>
</evidence>
<keyword evidence="3" id="KW-0812">Transmembrane</keyword>
<dbReference type="InterPro" id="IPR050922">
    <property type="entry name" value="LytR/CpsA/Psr_CW_biosynth"/>
</dbReference>
<accession>A0ABV3CM17</accession>
<feature type="compositionally biased region" description="Low complexity" evidence="2">
    <location>
        <begin position="42"/>
        <end position="57"/>
    </location>
</feature>
<dbReference type="Gene3D" id="3.40.630.190">
    <property type="entry name" value="LCP protein"/>
    <property type="match status" value="1"/>
</dbReference>
<feature type="region of interest" description="Disordered" evidence="2">
    <location>
        <begin position="1"/>
        <end position="94"/>
    </location>
</feature>
<feature type="transmembrane region" description="Helical" evidence="3">
    <location>
        <begin position="98"/>
        <end position="121"/>
    </location>
</feature>
<proteinExistence type="inferred from homology"/>
<dbReference type="Pfam" id="PF03816">
    <property type="entry name" value="LytR_cpsA_psr"/>
    <property type="match status" value="1"/>
</dbReference>
<comment type="caution">
    <text evidence="6">The sequence shown here is derived from an EMBL/GenBank/DDBJ whole genome shotgun (WGS) entry which is preliminary data.</text>
</comment>
<evidence type="ECO:0000259" key="4">
    <source>
        <dbReference type="Pfam" id="PF03816"/>
    </source>
</evidence>
<feature type="compositionally biased region" description="Basic residues" evidence="2">
    <location>
        <begin position="80"/>
        <end position="94"/>
    </location>
</feature>
<sequence length="595" mass="62801">MGQNVRGEGTRGRVPRARELGWDDELHGAGEATGAGSGAGAGADDAGSGGTSAPASTRAERRRSGTAGGGAETGGDARTSHRRGGSRRRAKKAGKHKVLRWAAITLAVLILGTAGAGYLYYEHLNGNIRSGDRAGGNSGAKKAAPNALGDTPLNILLIGSDSREDEKNIALGGGRNDKDRKPLADVQMLLHVSADRENASLISIPRDTVVRIPECKDESGTPYAATDNRPINESLQRGGPGCTLTTWESLTGVYIDHWLMVDFAGVVAMADEIGGVPVCVKTGVHDKSTARVKGGSGLKLPEGTTEVKGEQALQWLRTRHAFGSDQNRAKAQHMYMNGMMKKLQEQNAWTDTGRLMGLAETATKSLQVSQDLDTVKKLFDLSMQLKNVKIDRLTTATVPTDPYAPNPEAWLQLRPSAADKMWSMLRDDVAFDKNGDKSGAKTKPKATASPKPTTPAEAPGSFAVTVVNGTDGGGEAAVEGRARHMAEALQAKGFTQADSSREGGARKDTVVTYPKADAEQGKANALSVTKALGLPASAVRTDAEAKGITLVIGADWREGTTYKRPTAVAGDLPDGADDKETCMDIYSVYRWDGKS</sequence>
<evidence type="ECO:0000313" key="7">
    <source>
        <dbReference type="Proteomes" id="UP001551329"/>
    </source>
</evidence>
<keyword evidence="7" id="KW-1185">Reference proteome</keyword>
<dbReference type="InterPro" id="IPR027381">
    <property type="entry name" value="LytR/CpsA/Psr_C"/>
</dbReference>
<dbReference type="NCBIfam" id="TIGR00350">
    <property type="entry name" value="lytR_cpsA_psr"/>
    <property type="match status" value="1"/>
</dbReference>
<evidence type="ECO:0000256" key="3">
    <source>
        <dbReference type="SAM" id="Phobius"/>
    </source>
</evidence>
<keyword evidence="3" id="KW-1133">Transmembrane helix</keyword>
<evidence type="ECO:0000256" key="2">
    <source>
        <dbReference type="SAM" id="MobiDB-lite"/>
    </source>
</evidence>
<reference evidence="6 7" key="1">
    <citation type="submission" date="2024-06" db="EMBL/GenBank/DDBJ databases">
        <title>The Natural Products Discovery Center: Release of the First 8490 Sequenced Strains for Exploring Actinobacteria Biosynthetic Diversity.</title>
        <authorList>
            <person name="Kalkreuter E."/>
            <person name="Kautsar S.A."/>
            <person name="Yang D."/>
            <person name="Bader C.D."/>
            <person name="Teijaro C.N."/>
            <person name="Fluegel L."/>
            <person name="Davis C.M."/>
            <person name="Simpson J.R."/>
            <person name="Lauterbach L."/>
            <person name="Steele A.D."/>
            <person name="Gui C."/>
            <person name="Meng S."/>
            <person name="Li G."/>
            <person name="Viehrig K."/>
            <person name="Ye F."/>
            <person name="Su P."/>
            <person name="Kiefer A.F."/>
            <person name="Nichols A."/>
            <person name="Cepeda A.J."/>
            <person name="Yan W."/>
            <person name="Fan B."/>
            <person name="Jiang Y."/>
            <person name="Adhikari A."/>
            <person name="Zheng C.-J."/>
            <person name="Schuster L."/>
            <person name="Cowan T.M."/>
            <person name="Smanski M.J."/>
            <person name="Chevrette M.G."/>
            <person name="De Carvalho L.P.S."/>
            <person name="Shen B."/>
        </authorList>
    </citation>
    <scope>NUCLEOTIDE SEQUENCE [LARGE SCALE GENOMIC DNA]</scope>
    <source>
        <strain evidence="6 7">NPDC045974</strain>
    </source>
</reference>
<comment type="similarity">
    <text evidence="1">Belongs to the LytR/CpsA/Psr (LCP) family.</text>
</comment>
<dbReference type="PANTHER" id="PTHR33392">
    <property type="entry name" value="POLYISOPRENYL-TEICHOIC ACID--PEPTIDOGLYCAN TEICHOIC ACID TRANSFERASE TAGU"/>
    <property type="match status" value="1"/>
</dbReference>